<dbReference type="Pfam" id="PF13458">
    <property type="entry name" value="Peripla_BP_6"/>
    <property type="match status" value="1"/>
</dbReference>
<keyword evidence="2 4" id="KW-0732">Signal</keyword>
<keyword evidence="3" id="KW-0029">Amino-acid transport</keyword>
<sequence>MTRRRALGRALSRVASLALAAPLALSPVSAGAQEPIKIGDLNSYTDLPAFTIPYRQGWRLALTEINESGGVLGRPIEVISRDDGGAPGDALTVANELVRREGVSMLMGALLSHVGLAISDYAAQHETLFLASEPLTDALAWQKGNAYTFRLRPGTYVQAAMLAERAAKLDAKRWAVVAPNYEYGQSAVEAFKKLLKERRPDVEFVAEQWPPLFKIDAGAVTQAIDRAEPDAIFNVTFGSDLVKFVREGTTRGVFEDRQVVSLLTGEPEWMNPLGSDVPEGWIVTGYPWDTLDTERHTAFREAYEARFDAPPRMGSVVGYTSLKALAKAIEKAGTTDSAAVAEAMRGLSLPSPFGEITFRASDQQSTMGTFVGKTKALDSRGQLIDWTYKDGADYLPPADQVKEWRPQGS</sequence>
<keyword evidence="3" id="KW-0813">Transport</keyword>
<evidence type="ECO:0000256" key="3">
    <source>
        <dbReference type="ARBA" id="ARBA00022970"/>
    </source>
</evidence>
<reference evidence="6" key="2">
    <citation type="journal article" date="2020" name="Microorganisms">
        <title>Osmotic Adaptation and Compatible Solute Biosynthesis of Phototrophic Bacteria as Revealed from Genome Analyses.</title>
        <authorList>
            <person name="Imhoff J.F."/>
            <person name="Rahn T."/>
            <person name="Kunzel S."/>
            <person name="Keller A."/>
            <person name="Neulinger S.C."/>
        </authorList>
    </citation>
    <scope>NUCLEOTIDE SEQUENCE</scope>
    <source>
        <strain evidence="6">DSM 9154</strain>
    </source>
</reference>
<evidence type="ECO:0000256" key="2">
    <source>
        <dbReference type="ARBA" id="ARBA00022729"/>
    </source>
</evidence>
<feature type="signal peptide" evidence="4">
    <location>
        <begin position="1"/>
        <end position="20"/>
    </location>
</feature>
<feature type="domain" description="Leucine-binding protein" evidence="5">
    <location>
        <begin position="35"/>
        <end position="375"/>
    </location>
</feature>
<comment type="similarity">
    <text evidence="1">Belongs to the leucine-binding protein family.</text>
</comment>
<dbReference type="InterPro" id="IPR051010">
    <property type="entry name" value="BCAA_transport"/>
</dbReference>
<dbReference type="Gene3D" id="3.40.50.2300">
    <property type="match status" value="2"/>
</dbReference>
<accession>A0A934V0D1</accession>
<dbReference type="CDD" id="cd06330">
    <property type="entry name" value="PBP1_As_SBP-like"/>
    <property type="match status" value="1"/>
</dbReference>
<comment type="caution">
    <text evidence="6">The sequence shown here is derived from an EMBL/GenBank/DDBJ whole genome shotgun (WGS) entry which is preliminary data.</text>
</comment>
<dbReference type="InterPro" id="IPR028082">
    <property type="entry name" value="Peripla_BP_I"/>
</dbReference>
<name>A0A934V0D1_9PROT</name>
<dbReference type="SUPFAM" id="SSF53822">
    <property type="entry name" value="Periplasmic binding protein-like I"/>
    <property type="match status" value="1"/>
</dbReference>
<dbReference type="PANTHER" id="PTHR30483:SF37">
    <property type="entry name" value="ABC TRANSPORTER SUBSTRATE-BINDING PROTEIN"/>
    <property type="match status" value="1"/>
</dbReference>
<dbReference type="AlphaFoldDB" id="A0A934V0D1"/>
<evidence type="ECO:0000256" key="1">
    <source>
        <dbReference type="ARBA" id="ARBA00010062"/>
    </source>
</evidence>
<dbReference type="GO" id="GO:0006865">
    <property type="term" value="P:amino acid transport"/>
    <property type="evidence" value="ECO:0007669"/>
    <property type="project" value="UniProtKB-KW"/>
</dbReference>
<dbReference type="Proteomes" id="UP000778970">
    <property type="component" value="Unassembled WGS sequence"/>
</dbReference>
<organism evidence="6 7">
    <name type="scientific">Rhodovibrio salinarum</name>
    <dbReference type="NCBI Taxonomy" id="1087"/>
    <lineage>
        <taxon>Bacteria</taxon>
        <taxon>Pseudomonadati</taxon>
        <taxon>Pseudomonadota</taxon>
        <taxon>Alphaproteobacteria</taxon>
        <taxon>Rhodospirillales</taxon>
        <taxon>Rhodovibrionaceae</taxon>
        <taxon>Rhodovibrio</taxon>
    </lineage>
</organism>
<evidence type="ECO:0000313" key="6">
    <source>
        <dbReference type="EMBL" id="MBK1698097.1"/>
    </source>
</evidence>
<protein>
    <submittedName>
        <fullName evidence="6">ABC transporter substrate-binding protein</fullName>
    </submittedName>
</protein>
<feature type="chain" id="PRO_5036691251" evidence="4">
    <location>
        <begin position="21"/>
        <end position="409"/>
    </location>
</feature>
<proteinExistence type="inferred from homology"/>
<evidence type="ECO:0000313" key="7">
    <source>
        <dbReference type="Proteomes" id="UP000778970"/>
    </source>
</evidence>
<evidence type="ECO:0000256" key="4">
    <source>
        <dbReference type="SAM" id="SignalP"/>
    </source>
</evidence>
<dbReference type="PANTHER" id="PTHR30483">
    <property type="entry name" value="LEUCINE-SPECIFIC-BINDING PROTEIN"/>
    <property type="match status" value="1"/>
</dbReference>
<evidence type="ECO:0000259" key="5">
    <source>
        <dbReference type="Pfam" id="PF13458"/>
    </source>
</evidence>
<keyword evidence="7" id="KW-1185">Reference proteome</keyword>
<dbReference type="EMBL" id="NRRE01000026">
    <property type="protein sequence ID" value="MBK1698097.1"/>
    <property type="molecule type" value="Genomic_DNA"/>
</dbReference>
<dbReference type="InterPro" id="IPR028081">
    <property type="entry name" value="Leu-bd"/>
</dbReference>
<reference evidence="6" key="1">
    <citation type="submission" date="2017-08" db="EMBL/GenBank/DDBJ databases">
        <authorList>
            <person name="Imhoff J.F."/>
            <person name="Rahn T."/>
            <person name="Kuenzel S."/>
            <person name="Neulinger S.C."/>
        </authorList>
    </citation>
    <scope>NUCLEOTIDE SEQUENCE</scope>
    <source>
        <strain evidence="6">DSM 9154</strain>
    </source>
</reference>
<gene>
    <name evidence="6" type="ORF">CKO21_12690</name>
</gene>